<feature type="domain" description="GHMP kinase N-terminal" evidence="5">
    <location>
        <begin position="131"/>
        <end position="220"/>
    </location>
</feature>
<dbReference type="RefSeq" id="WP_148595491.1">
    <property type="nucleotide sequence ID" value="NZ_CP042997.1"/>
</dbReference>
<dbReference type="Proteomes" id="UP000324233">
    <property type="component" value="Chromosome"/>
</dbReference>
<protein>
    <submittedName>
        <fullName evidence="8">Galactokinase</fullName>
        <ecNumber evidence="8">2.7.1.6</ecNumber>
    </submittedName>
</protein>
<dbReference type="SUPFAM" id="SSF55060">
    <property type="entry name" value="GHMP Kinase, C-terminal domain"/>
    <property type="match status" value="1"/>
</dbReference>
<dbReference type="SUPFAM" id="SSF54211">
    <property type="entry name" value="Ribosomal protein S5 domain 2-like"/>
    <property type="match status" value="1"/>
</dbReference>
<dbReference type="InterPro" id="IPR036554">
    <property type="entry name" value="GHMP_kinase_C_sf"/>
</dbReference>
<dbReference type="InterPro" id="IPR019539">
    <property type="entry name" value="GalKase_N"/>
</dbReference>
<evidence type="ECO:0000259" key="7">
    <source>
        <dbReference type="Pfam" id="PF10509"/>
    </source>
</evidence>
<feature type="domain" description="Galactokinase N-terminal" evidence="7">
    <location>
        <begin position="39"/>
        <end position="75"/>
    </location>
</feature>
<dbReference type="GO" id="GO:0006012">
    <property type="term" value="P:galactose metabolic process"/>
    <property type="evidence" value="ECO:0007669"/>
    <property type="project" value="UniProtKB-KW"/>
</dbReference>
<evidence type="ECO:0000256" key="4">
    <source>
        <dbReference type="ARBA" id="ARBA00023144"/>
    </source>
</evidence>
<dbReference type="GO" id="GO:0005829">
    <property type="term" value="C:cytosol"/>
    <property type="evidence" value="ECO:0007669"/>
    <property type="project" value="TreeGrafter"/>
</dbReference>
<keyword evidence="2 8" id="KW-0418">Kinase</keyword>
<dbReference type="Gene3D" id="3.30.70.890">
    <property type="entry name" value="GHMP kinase, C-terminal domain"/>
    <property type="match status" value="1"/>
</dbReference>
<organism evidence="8 9">
    <name type="scientific">Aquisphaera giovannonii</name>
    <dbReference type="NCBI Taxonomy" id="406548"/>
    <lineage>
        <taxon>Bacteria</taxon>
        <taxon>Pseudomonadati</taxon>
        <taxon>Planctomycetota</taxon>
        <taxon>Planctomycetia</taxon>
        <taxon>Isosphaerales</taxon>
        <taxon>Isosphaeraceae</taxon>
        <taxon>Aquisphaera</taxon>
    </lineage>
</organism>
<dbReference type="Pfam" id="PF08544">
    <property type="entry name" value="GHMP_kinases_C"/>
    <property type="match status" value="1"/>
</dbReference>
<evidence type="ECO:0000256" key="1">
    <source>
        <dbReference type="ARBA" id="ARBA00022741"/>
    </source>
</evidence>
<accession>A0A5B9W594</accession>
<proteinExistence type="predicted"/>
<dbReference type="PANTHER" id="PTHR10457:SF35">
    <property type="entry name" value="L-ARABINOKINASE"/>
    <property type="match status" value="1"/>
</dbReference>
<keyword evidence="1" id="KW-0547">Nucleotide-binding</keyword>
<feature type="domain" description="GHMP kinase C-terminal" evidence="6">
    <location>
        <begin position="383"/>
        <end position="455"/>
    </location>
</feature>
<keyword evidence="8" id="KW-0808">Transferase</keyword>
<keyword evidence="9" id="KW-1185">Reference proteome</keyword>
<dbReference type="KEGG" id="agv:OJF2_42900"/>
<evidence type="ECO:0000259" key="5">
    <source>
        <dbReference type="Pfam" id="PF00288"/>
    </source>
</evidence>
<dbReference type="PRINTS" id="PR00473">
    <property type="entry name" value="GALCTOKINASE"/>
</dbReference>
<dbReference type="PANTHER" id="PTHR10457">
    <property type="entry name" value="MEVALONATE KINASE/GALACTOKINASE"/>
    <property type="match status" value="1"/>
</dbReference>
<keyword evidence="4" id="KW-0119">Carbohydrate metabolism</keyword>
<dbReference type="PRINTS" id="PR00959">
    <property type="entry name" value="MEVGALKINASE"/>
</dbReference>
<dbReference type="InterPro" id="IPR006206">
    <property type="entry name" value="Mevalonate/galactokinase"/>
</dbReference>
<dbReference type="InterPro" id="IPR013750">
    <property type="entry name" value="GHMP_kinase_C_dom"/>
</dbReference>
<evidence type="ECO:0000256" key="2">
    <source>
        <dbReference type="ARBA" id="ARBA00022777"/>
    </source>
</evidence>
<keyword evidence="3" id="KW-0067">ATP-binding</keyword>
<gene>
    <name evidence="8" type="primary">galK_2</name>
    <name evidence="8" type="ORF">OJF2_42900</name>
</gene>
<dbReference type="EC" id="2.7.1.6" evidence="8"/>
<reference evidence="8 9" key="1">
    <citation type="submission" date="2019-08" db="EMBL/GenBank/DDBJ databases">
        <title>Deep-cultivation of Planctomycetes and their phenomic and genomic characterization uncovers novel biology.</title>
        <authorList>
            <person name="Wiegand S."/>
            <person name="Jogler M."/>
            <person name="Boedeker C."/>
            <person name="Pinto D."/>
            <person name="Vollmers J."/>
            <person name="Rivas-Marin E."/>
            <person name="Kohn T."/>
            <person name="Peeters S.H."/>
            <person name="Heuer A."/>
            <person name="Rast P."/>
            <person name="Oberbeckmann S."/>
            <person name="Bunk B."/>
            <person name="Jeske O."/>
            <person name="Meyerdierks A."/>
            <person name="Storesund J.E."/>
            <person name="Kallscheuer N."/>
            <person name="Luecker S."/>
            <person name="Lage O.M."/>
            <person name="Pohl T."/>
            <person name="Merkel B.J."/>
            <person name="Hornburger P."/>
            <person name="Mueller R.-W."/>
            <person name="Bruemmer F."/>
            <person name="Labrenz M."/>
            <person name="Spormann A.M."/>
            <person name="Op den Camp H."/>
            <person name="Overmann J."/>
            <person name="Amann R."/>
            <person name="Jetten M.S.M."/>
            <person name="Mascher T."/>
            <person name="Medema M.H."/>
            <person name="Devos D.P."/>
            <person name="Kaster A.-K."/>
            <person name="Ovreas L."/>
            <person name="Rohde M."/>
            <person name="Galperin M.Y."/>
            <person name="Jogler C."/>
        </authorList>
    </citation>
    <scope>NUCLEOTIDE SEQUENCE [LARGE SCALE GENOMIC DNA]</scope>
    <source>
        <strain evidence="8 9">OJF2</strain>
    </source>
</reference>
<dbReference type="EMBL" id="CP042997">
    <property type="protein sequence ID" value="QEH35733.1"/>
    <property type="molecule type" value="Genomic_DNA"/>
</dbReference>
<dbReference type="GO" id="GO:0004335">
    <property type="term" value="F:galactokinase activity"/>
    <property type="evidence" value="ECO:0007669"/>
    <property type="project" value="UniProtKB-EC"/>
</dbReference>
<dbReference type="OrthoDB" id="250531at2"/>
<dbReference type="AlphaFoldDB" id="A0A5B9W594"/>
<dbReference type="PIRSF" id="PIRSF000530">
    <property type="entry name" value="Galactokinase"/>
    <property type="match status" value="1"/>
</dbReference>
<dbReference type="Gene3D" id="3.30.230.10">
    <property type="match status" value="1"/>
</dbReference>
<dbReference type="Pfam" id="PF00288">
    <property type="entry name" value="GHMP_kinases_N"/>
    <property type="match status" value="1"/>
</dbReference>
<dbReference type="GO" id="GO:0005524">
    <property type="term" value="F:ATP binding"/>
    <property type="evidence" value="ECO:0007669"/>
    <property type="project" value="UniProtKB-KW"/>
</dbReference>
<evidence type="ECO:0000313" key="8">
    <source>
        <dbReference type="EMBL" id="QEH35733.1"/>
    </source>
</evidence>
<keyword evidence="4" id="KW-0299">Galactose metabolism</keyword>
<evidence type="ECO:0000259" key="6">
    <source>
        <dbReference type="Pfam" id="PF08544"/>
    </source>
</evidence>
<evidence type="ECO:0000313" key="9">
    <source>
        <dbReference type="Proteomes" id="UP000324233"/>
    </source>
</evidence>
<name>A0A5B9W594_9BACT</name>
<dbReference type="InterPro" id="IPR020568">
    <property type="entry name" value="Ribosomal_Su5_D2-typ_SF"/>
</dbReference>
<dbReference type="InterPro" id="IPR006204">
    <property type="entry name" value="GHMP_kinase_N_dom"/>
</dbReference>
<dbReference type="InterPro" id="IPR014721">
    <property type="entry name" value="Ribsml_uS5_D2-typ_fold_subgr"/>
</dbReference>
<evidence type="ECO:0000256" key="3">
    <source>
        <dbReference type="ARBA" id="ARBA00022840"/>
    </source>
</evidence>
<dbReference type="Pfam" id="PF10509">
    <property type="entry name" value="GalKase_gal_bdg"/>
    <property type="match status" value="1"/>
</dbReference>
<sequence>MPEIRERGAASAEGEVAGFLSGLRASPEGDLFEAGRRVVAARAPGRLDVMGGIADYSGSLVLQWPIREATLAAVQSAGGPGLTIVSRAIDEGHPARRLEIDGPTTRELLDGGYEAARRWLSRDPEAHWASYVVGVLAVLHRERGLTLGVDRGLRVLVESKVPEGKGVSSSAALEVAVMQAAAGLLGESIEGTEVARLCQMAENFVVGAPCGIMDQMASAVAKAGSLLALLCQPAEVKGYVDLPPAIGFWGIDSGIRHAVTGSDYTSVRTGAFMGYRMIAEAAGLQASATSEPGVVAIDDPRWSGFVANLTPAEFDREFASKLPATLAGAEFLGRFGGTTDRVTRVDPSRTYAVLKPTAHPIGEHARVRRFAELLSAHADEAALREMGELMFGSHASYSSCGLGSDGTDLLVEMVREAGPARGLYGAKITGGGSGGTVAILGRADAGPAVADIARRYAAETGRTPYLFEGTSPGACHFGTRSTEG</sequence>
<dbReference type="InterPro" id="IPR000705">
    <property type="entry name" value="Galactokinase"/>
</dbReference>